<sequence>MEIKIIPKEATWQLRHQVMWPEKDLAYVKLVDDDAGIHYGLFERDQLVSVVSLFIEGKEAQFRKFATLETHQNKGLGTQLLTFMLDAASQAGVERIYCNARSSKALFYAKFGFQETTTRFTKGGKDYLIMERWSHPVNLRNGKETPHHDS</sequence>
<keyword evidence="3" id="KW-1185">Reference proteome</keyword>
<dbReference type="CDD" id="cd04301">
    <property type="entry name" value="NAT_SF"/>
    <property type="match status" value="1"/>
</dbReference>
<dbReference type="RefSeq" id="WP_208607693.1">
    <property type="nucleotide sequence ID" value="NZ_LYPC01000022.1"/>
</dbReference>
<evidence type="ECO:0000313" key="3">
    <source>
        <dbReference type="Proteomes" id="UP000093309"/>
    </source>
</evidence>
<dbReference type="STRING" id="512399.A8709_17440"/>
<gene>
    <name evidence="2" type="ORF">A8709_17440</name>
</gene>
<evidence type="ECO:0000259" key="1">
    <source>
        <dbReference type="PROSITE" id="PS51186"/>
    </source>
</evidence>
<dbReference type="InterPro" id="IPR000182">
    <property type="entry name" value="GNAT_dom"/>
</dbReference>
<reference evidence="3" key="1">
    <citation type="submission" date="2016-05" db="EMBL/GenBank/DDBJ databases">
        <title>Paenibacillus oryzae. sp. nov., isolated from the rice root.</title>
        <authorList>
            <person name="Zhang J."/>
            <person name="Zhang X."/>
        </authorList>
    </citation>
    <scope>NUCLEOTIDE SEQUENCE [LARGE SCALE GENOMIC DNA]</scope>
    <source>
        <strain evidence="3">KCTC13222</strain>
    </source>
</reference>
<keyword evidence="2" id="KW-0808">Transferase</keyword>
<dbReference type="GO" id="GO:0016747">
    <property type="term" value="F:acyltransferase activity, transferring groups other than amino-acyl groups"/>
    <property type="evidence" value="ECO:0007669"/>
    <property type="project" value="InterPro"/>
</dbReference>
<comment type="caution">
    <text evidence="2">The sequence shown here is derived from an EMBL/GenBank/DDBJ whole genome shotgun (WGS) entry which is preliminary data.</text>
</comment>
<dbReference type="Pfam" id="PF13673">
    <property type="entry name" value="Acetyltransf_10"/>
    <property type="match status" value="1"/>
</dbReference>
<dbReference type="PROSITE" id="PS51186">
    <property type="entry name" value="GNAT"/>
    <property type="match status" value="1"/>
</dbReference>
<proteinExistence type="predicted"/>
<dbReference type="EMBL" id="LYPC01000022">
    <property type="protein sequence ID" value="OCT13397.1"/>
    <property type="molecule type" value="Genomic_DNA"/>
</dbReference>
<organism evidence="2 3">
    <name type="scientific">Paenibacillus pectinilyticus</name>
    <dbReference type="NCBI Taxonomy" id="512399"/>
    <lineage>
        <taxon>Bacteria</taxon>
        <taxon>Bacillati</taxon>
        <taxon>Bacillota</taxon>
        <taxon>Bacilli</taxon>
        <taxon>Bacillales</taxon>
        <taxon>Paenibacillaceae</taxon>
        <taxon>Paenibacillus</taxon>
    </lineage>
</organism>
<evidence type="ECO:0000313" key="2">
    <source>
        <dbReference type="EMBL" id="OCT13397.1"/>
    </source>
</evidence>
<dbReference type="AlphaFoldDB" id="A0A1C0ZZ26"/>
<protein>
    <submittedName>
        <fullName evidence="2">GNAT family acetyltransferase</fullName>
    </submittedName>
</protein>
<dbReference type="InterPro" id="IPR016181">
    <property type="entry name" value="Acyl_CoA_acyltransferase"/>
</dbReference>
<feature type="domain" description="N-acetyltransferase" evidence="1">
    <location>
        <begin position="1"/>
        <end position="135"/>
    </location>
</feature>
<dbReference type="Gene3D" id="3.40.630.30">
    <property type="match status" value="1"/>
</dbReference>
<name>A0A1C0ZZ26_9BACL</name>
<dbReference type="SUPFAM" id="SSF55729">
    <property type="entry name" value="Acyl-CoA N-acyltransferases (Nat)"/>
    <property type="match status" value="1"/>
</dbReference>
<accession>A0A1C0ZZ26</accession>
<dbReference type="Proteomes" id="UP000093309">
    <property type="component" value="Unassembled WGS sequence"/>
</dbReference>